<dbReference type="Proteomes" id="UP000030686">
    <property type="component" value="Unassembled WGS sequence"/>
</dbReference>
<dbReference type="EMBL" id="HG792019">
    <property type="protein sequence ID" value="CDM36815.1"/>
    <property type="molecule type" value="Genomic_DNA"/>
</dbReference>
<evidence type="ECO:0000313" key="3">
    <source>
        <dbReference type="Proteomes" id="UP000030686"/>
    </source>
</evidence>
<accession>W6QK91</accession>
<organism evidence="2 3">
    <name type="scientific">Penicillium roqueforti (strain FM164)</name>
    <dbReference type="NCBI Taxonomy" id="1365484"/>
    <lineage>
        <taxon>Eukaryota</taxon>
        <taxon>Fungi</taxon>
        <taxon>Dikarya</taxon>
        <taxon>Ascomycota</taxon>
        <taxon>Pezizomycotina</taxon>
        <taxon>Eurotiomycetes</taxon>
        <taxon>Eurotiomycetidae</taxon>
        <taxon>Eurotiales</taxon>
        <taxon>Aspergillaceae</taxon>
        <taxon>Penicillium</taxon>
    </lineage>
</organism>
<name>W6QK91_PENRF</name>
<keyword evidence="3" id="KW-1185">Reference proteome</keyword>
<gene>
    <name evidence="2" type="ORF">PROQFM164_S05g000648</name>
</gene>
<evidence type="ECO:0000256" key="1">
    <source>
        <dbReference type="SAM" id="MobiDB-lite"/>
    </source>
</evidence>
<reference evidence="2" key="1">
    <citation type="journal article" date="2014" name="Nat. Commun.">
        <title>Multiple recent horizontal transfers of a large genomic region in cheese making fungi.</title>
        <authorList>
            <person name="Cheeseman K."/>
            <person name="Ropars J."/>
            <person name="Renault P."/>
            <person name="Dupont J."/>
            <person name="Gouzy J."/>
            <person name="Branca A."/>
            <person name="Abraham A.L."/>
            <person name="Ceppi M."/>
            <person name="Conseiller E."/>
            <person name="Debuchy R."/>
            <person name="Malagnac F."/>
            <person name="Goarin A."/>
            <person name="Silar P."/>
            <person name="Lacoste S."/>
            <person name="Sallet E."/>
            <person name="Bensimon A."/>
            <person name="Giraud T."/>
            <person name="Brygoo Y."/>
        </authorList>
    </citation>
    <scope>NUCLEOTIDE SEQUENCE [LARGE SCALE GENOMIC DNA]</scope>
    <source>
        <strain evidence="2">FM164</strain>
    </source>
</reference>
<evidence type="ECO:0000313" key="2">
    <source>
        <dbReference type="EMBL" id="CDM36815.1"/>
    </source>
</evidence>
<dbReference type="AlphaFoldDB" id="W6QK91"/>
<protein>
    <submittedName>
        <fullName evidence="2">Uncharacterized protein</fullName>
    </submittedName>
</protein>
<proteinExistence type="predicted"/>
<feature type="region of interest" description="Disordered" evidence="1">
    <location>
        <begin position="1"/>
        <end position="21"/>
    </location>
</feature>
<feature type="compositionally biased region" description="Polar residues" evidence="1">
    <location>
        <begin position="1"/>
        <end position="17"/>
    </location>
</feature>
<sequence length="40" mass="4387">MESQSIFQNSFSDNPSGHQGELKKKLGFVSMLGLAFIVLT</sequence>